<dbReference type="InterPro" id="IPR013149">
    <property type="entry name" value="ADH-like_C"/>
</dbReference>
<comment type="cofactor">
    <cofactor evidence="1 6">
        <name>Zn(2+)</name>
        <dbReference type="ChEBI" id="CHEBI:29105"/>
    </cofactor>
</comment>
<evidence type="ECO:0000313" key="8">
    <source>
        <dbReference type="EMBL" id="VEG47872.1"/>
    </source>
</evidence>
<dbReference type="PANTHER" id="PTHR43350:SF17">
    <property type="entry name" value="NAD-DEPENDENT ALCOHOL DEHYDROGENASE"/>
    <property type="match status" value="1"/>
</dbReference>
<dbReference type="AlphaFoldDB" id="A0A3S4VB83"/>
<evidence type="ECO:0000256" key="4">
    <source>
        <dbReference type="ARBA" id="ARBA00022833"/>
    </source>
</evidence>
<keyword evidence="3 6" id="KW-0479">Metal-binding</keyword>
<reference evidence="8 9" key="1">
    <citation type="submission" date="2018-12" db="EMBL/GenBank/DDBJ databases">
        <authorList>
            <consortium name="Pathogen Informatics"/>
        </authorList>
    </citation>
    <scope>NUCLEOTIDE SEQUENCE [LARGE SCALE GENOMIC DNA]</scope>
    <source>
        <strain evidence="8 9">NCTC10485</strain>
    </source>
</reference>
<evidence type="ECO:0000256" key="6">
    <source>
        <dbReference type="RuleBase" id="RU361277"/>
    </source>
</evidence>
<dbReference type="PANTHER" id="PTHR43350">
    <property type="entry name" value="NAD-DEPENDENT ALCOHOL DEHYDROGENASE"/>
    <property type="match status" value="1"/>
</dbReference>
<dbReference type="InterPro" id="IPR013154">
    <property type="entry name" value="ADH-like_N"/>
</dbReference>
<dbReference type="InterPro" id="IPR011032">
    <property type="entry name" value="GroES-like_sf"/>
</dbReference>
<dbReference type="EMBL" id="LR134355">
    <property type="protein sequence ID" value="VEG47872.1"/>
    <property type="molecule type" value="Genomic_DNA"/>
</dbReference>
<accession>A0A3S4VB83</accession>
<evidence type="ECO:0000256" key="5">
    <source>
        <dbReference type="ARBA" id="ARBA00023002"/>
    </source>
</evidence>
<evidence type="ECO:0000313" key="9">
    <source>
        <dbReference type="Proteomes" id="UP000282551"/>
    </source>
</evidence>
<evidence type="ECO:0000259" key="7">
    <source>
        <dbReference type="SMART" id="SM00829"/>
    </source>
</evidence>
<protein>
    <submittedName>
        <fullName evidence="8">Zn-dependent alcohol dehydrogenase, class III</fullName>
        <ecNumber evidence="8">1.1.1.90</ecNumber>
    </submittedName>
</protein>
<dbReference type="InterPro" id="IPR002328">
    <property type="entry name" value="ADH_Zn_CS"/>
</dbReference>
<dbReference type="EC" id="1.1.1.90" evidence="8"/>
<dbReference type="RefSeq" id="WP_126333745.1">
    <property type="nucleotide sequence ID" value="NZ_AP022604.1"/>
</dbReference>
<dbReference type="Gene3D" id="3.90.180.10">
    <property type="entry name" value="Medium-chain alcohol dehydrogenases, catalytic domain"/>
    <property type="match status" value="1"/>
</dbReference>
<dbReference type="Gene3D" id="3.40.50.720">
    <property type="entry name" value="NAD(P)-binding Rossmann-like Domain"/>
    <property type="match status" value="1"/>
</dbReference>
<dbReference type="Proteomes" id="UP000282551">
    <property type="component" value="Chromosome"/>
</dbReference>
<dbReference type="OrthoDB" id="334894at2"/>
<comment type="similarity">
    <text evidence="2 6">Belongs to the zinc-containing alcohol dehydrogenase family.</text>
</comment>
<name>A0A3S4VB83_MYCCI</name>
<gene>
    <name evidence="8" type="primary">xylB_1</name>
    <name evidence="8" type="ORF">NCTC10485_02164</name>
</gene>
<dbReference type="PROSITE" id="PS00059">
    <property type="entry name" value="ADH_ZINC"/>
    <property type="match status" value="1"/>
</dbReference>
<sequence length="366" mass="37665">MQISAAVVHKVDSPFAMTEAELQPPAADEVLVQIAGVGICHTDIAIRDGHLPFPLPGVLGHEGSGTVLAVGSDVTEVAVGDKVAISFNSCGECRECSKQDPAYCHKFMEANFGGVRADGSTTLAAAGNSLGSNYFGQSSFATHAIARERNVVRLPEDFPIELAGPLGCGVQTGAGAVLNSLDVQPNSTIVIAGAGSVGLSAVLAAVVRSATTIIVVEPHRSRRELAADLGATHVVDPADGELSAQIRAIAPSGIDYALDTTAVAAVVEQLAASLGVRGVLGLLGVPADPQASFNVGLFQVPLLGITIRGIVEGDSDPKTFIPYLADLHSKGQFPFDKLITTMPLSEINEATAAQHRGDVVKVVLTP</sequence>
<dbReference type="GO" id="GO:0018456">
    <property type="term" value="F:aryl-alcohol dehydrogenase (NAD+) activity"/>
    <property type="evidence" value="ECO:0007669"/>
    <property type="project" value="UniProtKB-EC"/>
</dbReference>
<feature type="domain" description="Enoyl reductase (ER)" evidence="7">
    <location>
        <begin position="10"/>
        <end position="364"/>
    </location>
</feature>
<dbReference type="GO" id="GO:0008270">
    <property type="term" value="F:zinc ion binding"/>
    <property type="evidence" value="ECO:0007669"/>
    <property type="project" value="InterPro"/>
</dbReference>
<dbReference type="InterPro" id="IPR020843">
    <property type="entry name" value="ER"/>
</dbReference>
<dbReference type="InterPro" id="IPR036291">
    <property type="entry name" value="NAD(P)-bd_dom_sf"/>
</dbReference>
<keyword evidence="4 6" id="KW-0862">Zinc</keyword>
<dbReference type="Pfam" id="PF00107">
    <property type="entry name" value="ADH_zinc_N"/>
    <property type="match status" value="1"/>
</dbReference>
<evidence type="ECO:0000256" key="2">
    <source>
        <dbReference type="ARBA" id="ARBA00008072"/>
    </source>
</evidence>
<dbReference type="SUPFAM" id="SSF50129">
    <property type="entry name" value="GroES-like"/>
    <property type="match status" value="1"/>
</dbReference>
<evidence type="ECO:0000256" key="1">
    <source>
        <dbReference type="ARBA" id="ARBA00001947"/>
    </source>
</evidence>
<evidence type="ECO:0000256" key="3">
    <source>
        <dbReference type="ARBA" id="ARBA00022723"/>
    </source>
</evidence>
<keyword evidence="9" id="KW-1185">Reference proteome</keyword>
<dbReference type="Pfam" id="PF08240">
    <property type="entry name" value="ADH_N"/>
    <property type="match status" value="1"/>
</dbReference>
<dbReference type="SUPFAM" id="SSF51735">
    <property type="entry name" value="NAD(P)-binding Rossmann-fold domains"/>
    <property type="match status" value="1"/>
</dbReference>
<dbReference type="CDD" id="cd08278">
    <property type="entry name" value="benzyl_alcohol_DH"/>
    <property type="match status" value="1"/>
</dbReference>
<organism evidence="8 9">
    <name type="scientific">Mycolicibacterium chitae</name>
    <name type="common">Mycobacterium chitae</name>
    <dbReference type="NCBI Taxonomy" id="1792"/>
    <lineage>
        <taxon>Bacteria</taxon>
        <taxon>Bacillati</taxon>
        <taxon>Actinomycetota</taxon>
        <taxon>Actinomycetes</taxon>
        <taxon>Mycobacteriales</taxon>
        <taxon>Mycobacteriaceae</taxon>
        <taxon>Mycolicibacterium</taxon>
    </lineage>
</organism>
<keyword evidence="5 8" id="KW-0560">Oxidoreductase</keyword>
<proteinExistence type="inferred from homology"/>
<dbReference type="SMART" id="SM00829">
    <property type="entry name" value="PKS_ER"/>
    <property type="match status" value="1"/>
</dbReference>